<evidence type="ECO:0000259" key="3">
    <source>
        <dbReference type="PROSITE" id="PS50801"/>
    </source>
</evidence>
<dbReference type="PROSITE" id="PS50801">
    <property type="entry name" value="STAS"/>
    <property type="match status" value="1"/>
</dbReference>
<evidence type="ECO:0000313" key="5">
    <source>
        <dbReference type="Proteomes" id="UP000321199"/>
    </source>
</evidence>
<dbReference type="PANTHER" id="PTHR33495">
    <property type="entry name" value="ANTI-SIGMA FACTOR ANTAGONIST TM_1081-RELATED-RELATED"/>
    <property type="match status" value="1"/>
</dbReference>
<dbReference type="Gene3D" id="3.30.750.24">
    <property type="entry name" value="STAS domain"/>
    <property type="match status" value="1"/>
</dbReference>
<proteinExistence type="inferred from homology"/>
<sequence>MDIVPETTATATIVPLQGQINSANAAEAESRLLALVDGGARNLVLDFSGLNYISSAGLRLVLVLAKRMKQEGGRLVLCAMQPHVREVFEISGFLAILDVQATRQDALARF</sequence>
<dbReference type="OrthoDB" id="280847at2"/>
<dbReference type="EMBL" id="CP042344">
    <property type="protein sequence ID" value="QEA14111.1"/>
    <property type="molecule type" value="Genomic_DNA"/>
</dbReference>
<dbReference type="GO" id="GO:0043856">
    <property type="term" value="F:anti-sigma factor antagonist activity"/>
    <property type="evidence" value="ECO:0007669"/>
    <property type="project" value="InterPro"/>
</dbReference>
<dbReference type="InterPro" id="IPR002645">
    <property type="entry name" value="STAS_dom"/>
</dbReference>
<dbReference type="AlphaFoldDB" id="A0A5B8RX26"/>
<dbReference type="CDD" id="cd07043">
    <property type="entry name" value="STAS_anti-anti-sigma_factors"/>
    <property type="match status" value="1"/>
</dbReference>
<gene>
    <name evidence="4" type="ORF">FOZ74_14345</name>
</gene>
<dbReference type="KEGG" id="cof:FOZ74_14345"/>
<name>A0A5B8RX26_9BURK</name>
<evidence type="ECO:0000256" key="1">
    <source>
        <dbReference type="ARBA" id="ARBA00009013"/>
    </source>
</evidence>
<keyword evidence="5" id="KW-1185">Reference proteome</keyword>
<dbReference type="InterPro" id="IPR036513">
    <property type="entry name" value="STAS_dom_sf"/>
</dbReference>
<dbReference type="RefSeq" id="WP_146913692.1">
    <property type="nucleotide sequence ID" value="NZ_CP042344.1"/>
</dbReference>
<organism evidence="4 5">
    <name type="scientific">Comamonas flocculans</name>
    <dbReference type="NCBI Taxonomy" id="2597701"/>
    <lineage>
        <taxon>Bacteria</taxon>
        <taxon>Pseudomonadati</taxon>
        <taxon>Pseudomonadota</taxon>
        <taxon>Betaproteobacteria</taxon>
        <taxon>Burkholderiales</taxon>
        <taxon>Comamonadaceae</taxon>
        <taxon>Comamonas</taxon>
    </lineage>
</organism>
<accession>A0A5B8RX26</accession>
<evidence type="ECO:0000313" key="4">
    <source>
        <dbReference type="EMBL" id="QEA14111.1"/>
    </source>
</evidence>
<dbReference type="Proteomes" id="UP000321199">
    <property type="component" value="Chromosome"/>
</dbReference>
<reference evidence="4 5" key="1">
    <citation type="submission" date="2019-07" db="EMBL/GenBank/DDBJ databases">
        <title>Complete genome sequence of Comamonas sp. NLF 7-7 isolated from livestock.</title>
        <authorList>
            <person name="Kim D.H."/>
            <person name="Kim J.G."/>
        </authorList>
    </citation>
    <scope>NUCLEOTIDE SEQUENCE [LARGE SCALE GENOMIC DNA]</scope>
    <source>
        <strain evidence="4 5">NLF 7-7</strain>
    </source>
</reference>
<dbReference type="InterPro" id="IPR003658">
    <property type="entry name" value="Anti-sigma_ant"/>
</dbReference>
<evidence type="ECO:0000256" key="2">
    <source>
        <dbReference type="RuleBase" id="RU003749"/>
    </source>
</evidence>
<dbReference type="SUPFAM" id="SSF52091">
    <property type="entry name" value="SpoIIaa-like"/>
    <property type="match status" value="1"/>
</dbReference>
<feature type="domain" description="STAS" evidence="3">
    <location>
        <begin position="1"/>
        <end position="110"/>
    </location>
</feature>
<comment type="similarity">
    <text evidence="1 2">Belongs to the anti-sigma-factor antagonist family.</text>
</comment>
<dbReference type="NCBIfam" id="TIGR00377">
    <property type="entry name" value="ant_ant_sig"/>
    <property type="match status" value="1"/>
</dbReference>
<dbReference type="Pfam" id="PF01740">
    <property type="entry name" value="STAS"/>
    <property type="match status" value="1"/>
</dbReference>
<protein>
    <recommendedName>
        <fullName evidence="2">Anti-sigma factor antagonist</fullName>
    </recommendedName>
</protein>